<evidence type="ECO:0000313" key="1">
    <source>
        <dbReference type="EMBL" id="UOQ45610.1"/>
    </source>
</evidence>
<accession>A0ABY4EMD3</accession>
<organism evidence="1 2">
    <name type="scientific">Halobacillus salinarum</name>
    <dbReference type="NCBI Taxonomy" id="2932257"/>
    <lineage>
        <taxon>Bacteria</taxon>
        <taxon>Bacillati</taxon>
        <taxon>Bacillota</taxon>
        <taxon>Bacilli</taxon>
        <taxon>Bacillales</taxon>
        <taxon>Bacillaceae</taxon>
        <taxon>Halobacillus</taxon>
    </lineage>
</organism>
<dbReference type="Proteomes" id="UP000831787">
    <property type="component" value="Chromosome"/>
</dbReference>
<gene>
    <name evidence="1" type="ORF">MUN89_06625</name>
</gene>
<evidence type="ECO:0000313" key="2">
    <source>
        <dbReference type="Proteomes" id="UP000831787"/>
    </source>
</evidence>
<proteinExistence type="predicted"/>
<reference evidence="1 2" key="1">
    <citation type="submission" date="2022-04" db="EMBL/GenBank/DDBJ databases">
        <title>Halobacillus sp. isolated from saltern.</title>
        <authorList>
            <person name="Won M."/>
            <person name="Lee C.-M."/>
            <person name="Woen H.-Y."/>
            <person name="Kwon S.-W."/>
        </authorList>
    </citation>
    <scope>NUCLEOTIDE SEQUENCE [LARGE SCALE GENOMIC DNA]</scope>
    <source>
        <strain evidence="1 2">SSBR10-3</strain>
    </source>
</reference>
<keyword evidence="2" id="KW-1185">Reference proteome</keyword>
<dbReference type="RefSeq" id="WP_244712406.1">
    <property type="nucleotide sequence ID" value="NZ_CP095073.1"/>
</dbReference>
<dbReference type="EMBL" id="CP095073">
    <property type="protein sequence ID" value="UOQ45610.1"/>
    <property type="molecule type" value="Genomic_DNA"/>
</dbReference>
<sequence>MIEVMIVRPEKEIGMGCCGGICSDQDGLVNMDNEFSHHDDDRSYLGELYLQTKEKYGSRVHVTFVDPRNLLAIFTYFLLEVKKRHIPFSAACLRFLKDIKYNAIFINGTLVDEPDTYHHYIQERL</sequence>
<name>A0ABY4EMD3_9BACI</name>
<protein>
    <submittedName>
        <fullName evidence="1">Uncharacterized protein</fullName>
    </submittedName>
</protein>